<dbReference type="AlphaFoldDB" id="A0A926EJJ3"/>
<protein>
    <submittedName>
        <fullName evidence="1">DUF2634 domain-containing protein</fullName>
    </submittedName>
</protein>
<evidence type="ECO:0000313" key="1">
    <source>
        <dbReference type="EMBL" id="MBC8580861.1"/>
    </source>
</evidence>
<gene>
    <name evidence="1" type="ORF">H8718_15185</name>
</gene>
<sequence>MSQSLIPQSDRSLLEVDMKNNIMPSKTFYIDFESKKIVGMIEGKKAIEQSILLALSTGRFKYLIFSWNYGEEINHLIGKPKDLARAELPRLLKECLLVDDRISSIEDVVLTDVEEGLHVSFTAVTVHGDIPIEREVKV</sequence>
<proteinExistence type="predicted"/>
<dbReference type="Proteomes" id="UP000655830">
    <property type="component" value="Unassembled WGS sequence"/>
</dbReference>
<reference evidence="1" key="1">
    <citation type="submission" date="2020-08" db="EMBL/GenBank/DDBJ databases">
        <title>Genome public.</title>
        <authorList>
            <person name="Liu C."/>
            <person name="Sun Q."/>
        </authorList>
    </citation>
    <scope>NUCLEOTIDE SEQUENCE</scope>
    <source>
        <strain evidence="1">NSJ-12</strain>
    </source>
</reference>
<name>A0A926EJJ3_9FIRM</name>
<dbReference type="Pfam" id="PF10934">
    <property type="entry name" value="Sheath_initiator"/>
    <property type="match status" value="1"/>
</dbReference>
<dbReference type="SUPFAM" id="SSF160719">
    <property type="entry name" value="gpW/gp25-like"/>
    <property type="match status" value="1"/>
</dbReference>
<comment type="caution">
    <text evidence="1">The sequence shown here is derived from an EMBL/GenBank/DDBJ whole genome shotgun (WGS) entry which is preliminary data.</text>
</comment>
<keyword evidence="2" id="KW-1185">Reference proteome</keyword>
<dbReference type="EMBL" id="JACRSY010000030">
    <property type="protein sequence ID" value="MBC8580861.1"/>
    <property type="molecule type" value="Genomic_DNA"/>
</dbReference>
<accession>A0A926EJJ3</accession>
<evidence type="ECO:0000313" key="2">
    <source>
        <dbReference type="Proteomes" id="UP000655830"/>
    </source>
</evidence>
<dbReference type="RefSeq" id="WP_249333557.1">
    <property type="nucleotide sequence ID" value="NZ_JACRSY010000030.1"/>
</dbReference>
<dbReference type="InterPro" id="IPR020288">
    <property type="entry name" value="Sheath_initiator"/>
</dbReference>
<organism evidence="1 2">
    <name type="scientific">Zhenhengia yiwuensis</name>
    <dbReference type="NCBI Taxonomy" id="2763666"/>
    <lineage>
        <taxon>Bacteria</taxon>
        <taxon>Bacillati</taxon>
        <taxon>Bacillota</taxon>
        <taxon>Clostridia</taxon>
        <taxon>Lachnospirales</taxon>
        <taxon>Lachnospiraceae</taxon>
        <taxon>Zhenhengia</taxon>
    </lineage>
</organism>